<organism evidence="5 6">
    <name type="scientific">Diplodia corticola</name>
    <dbReference type="NCBI Taxonomy" id="236234"/>
    <lineage>
        <taxon>Eukaryota</taxon>
        <taxon>Fungi</taxon>
        <taxon>Dikarya</taxon>
        <taxon>Ascomycota</taxon>
        <taxon>Pezizomycotina</taxon>
        <taxon>Dothideomycetes</taxon>
        <taxon>Dothideomycetes incertae sedis</taxon>
        <taxon>Botryosphaeriales</taxon>
        <taxon>Botryosphaeriaceae</taxon>
        <taxon>Diplodia</taxon>
    </lineage>
</organism>
<name>A0A1J9R5J9_9PEZI</name>
<dbReference type="PANTHER" id="PTHR10340:SF27">
    <property type="entry name" value="ACL091CP"/>
    <property type="match status" value="1"/>
</dbReference>
<dbReference type="InterPro" id="IPR004843">
    <property type="entry name" value="Calcineurin-like_PHP"/>
</dbReference>
<evidence type="ECO:0000313" key="5">
    <source>
        <dbReference type="EMBL" id="OJD35498.1"/>
    </source>
</evidence>
<proteinExistence type="predicted"/>
<dbReference type="GO" id="GO:0008081">
    <property type="term" value="F:phosphoric diester hydrolase activity"/>
    <property type="evidence" value="ECO:0007669"/>
    <property type="project" value="TreeGrafter"/>
</dbReference>
<evidence type="ECO:0000259" key="4">
    <source>
        <dbReference type="Pfam" id="PF00149"/>
    </source>
</evidence>
<dbReference type="GeneID" id="31011884"/>
<feature type="region of interest" description="Disordered" evidence="3">
    <location>
        <begin position="675"/>
        <end position="717"/>
    </location>
</feature>
<reference evidence="5 6" key="1">
    <citation type="submission" date="2016-10" db="EMBL/GenBank/DDBJ databases">
        <title>Proteomics and genomics reveal pathogen-plant mechanisms compatible with a hemibiotrophic lifestyle of Diplodia corticola.</title>
        <authorList>
            <person name="Fernandes I."/>
            <person name="De Jonge R."/>
            <person name="Van De Peer Y."/>
            <person name="Devreese B."/>
            <person name="Alves A."/>
            <person name="Esteves A.C."/>
        </authorList>
    </citation>
    <scope>NUCLEOTIDE SEQUENCE [LARGE SCALE GENOMIC DNA]</scope>
    <source>
        <strain evidence="5 6">CBS 112549</strain>
    </source>
</reference>
<gene>
    <name evidence="5" type="ORF">BKCO1_17000159</name>
</gene>
<dbReference type="SUPFAM" id="SSF56300">
    <property type="entry name" value="Metallo-dependent phosphatases"/>
    <property type="match status" value="1"/>
</dbReference>
<comment type="caution">
    <text evidence="5">The sequence shown here is derived from an EMBL/GenBank/DDBJ whole genome shotgun (WGS) entry which is preliminary data.</text>
</comment>
<dbReference type="AlphaFoldDB" id="A0A1J9R5J9"/>
<keyword evidence="6" id="KW-1185">Reference proteome</keyword>
<accession>A0A1J9R5J9</accession>
<sequence length="1274" mass="139290">MIPFVLRSAASIMPSAPGLPSYVASAGFPTSAFSSYYLPPSTTQEPQPALHDPVLNITFPLNLTHPDTIPGAALDPVVFPEPIANLTSDAVEALFNAIVANVSAIIDGGGPESNCSKCITALQLAKPAALYAPSKLPDAMVDLCKQYQLHSNTKCEEDFATNTFGSIWTQVLRFADLDGFDANYICNSLSKAFCPKQNTAPLDMATLFPKPKPADATAPKPSGNRVKVLHMSDIHLDPRYSAASEANCSASMCCRSNVENSALGSGQISFPAPLFGAYECDTPYDLSLAALQAVGPLTGTCKEAPLGWTVYTGDLVSHDPQSQLSRAYVEYTETSVYTMFKKYLTGPVFAALGNHDSNPEAIDSPHRLPGPLGQQQSWNYDHVAALWQHEGWIGPDGAAEARLHYGAYSIKNHYGLRIITFNTDFWYKSNFLAFINTTDPDNSGMFKWMINELQAAEDAGERAWIMGHVLSGWDGTNPLPNPTDLFYQIVDRYSPHVIANVFWGHTHEDQFMIYYANNGTVRDANHALMSGWIGPSVTPLTNVNSGFRLYEVDTGTFDVMDAWTFVANVSVFPDLSSTGPTYSLEYSTRDTYGPAADWPVEAPLNATFWHRVTEAMEKNHTLVSIFNTYQVFFADACYRPRTATAIPNQHMNPSTSPQSSSVHSQFSILLRPRAHWPPTSFSKPAQRGSVSRGRAREAEGLNPDDQASAPWTAPTRGHYIRLGKEEETASAGETDSCHNVTFKSFKHLLLRPTVDRHDPGLQRHAGPTSNALRRYMLGGPEEDPFPLYAKEARNHTYNLEQCEQTSTSVQGKRRERSASVPQGDAIEGGAKRHCSTLAGTEVKKDFACPYHKRFPRQRLPSSTCSHGFPSSTRVKEHLFRTHSLKQSRSKMPVHEMMFGPEEDETFKKRSKRNSSEAEKWTAFWRVLFPDMVLQGIIPSPYLDDEDASAMENGQLASFQALQYATLPEKFQERCAEVMARRGLDDKPGVDELIDMLSGLMRDVMKENGFCTTLEDDVRVNTSTSSSSTPVTQRPYPAVASSTAAGGSYTGFQAANTAQHKLRGGSFSANNYTPTATYHQPEDHVNHLPLPPPQVPVGTATIDSGYYSAEMKSSFGSSSSPSQTRAQRPLLADPSKHYHGRTHPAISSMDHSNSIPCNDTSHAAIVTATTTTAAAAAAAANNYPNWGSDDDMIALIPQQQQPQDYSSTDFAGSWANGDGDGDDEYFDVNEFFNERYEEMQGASASASASASAVVAVAVAAGQRSVGVEEAATPMR</sequence>
<feature type="domain" description="Calcineurin-like phosphoesterase" evidence="4">
    <location>
        <begin position="227"/>
        <end position="508"/>
    </location>
</feature>
<dbReference type="OrthoDB" id="282973at2759"/>
<evidence type="ECO:0000256" key="2">
    <source>
        <dbReference type="ARBA" id="ARBA00023180"/>
    </source>
</evidence>
<evidence type="ECO:0000256" key="3">
    <source>
        <dbReference type="SAM" id="MobiDB-lite"/>
    </source>
</evidence>
<evidence type="ECO:0000256" key="1">
    <source>
        <dbReference type="ARBA" id="ARBA00022801"/>
    </source>
</evidence>
<dbReference type="CDD" id="cd00842">
    <property type="entry name" value="MPP_ASMase"/>
    <property type="match status" value="1"/>
</dbReference>
<keyword evidence="2" id="KW-0325">Glycoprotein</keyword>
<feature type="region of interest" description="Disordered" evidence="3">
    <location>
        <begin position="802"/>
        <end position="827"/>
    </location>
</feature>
<dbReference type="STRING" id="236234.A0A1J9R5J9"/>
<dbReference type="Pfam" id="PF00149">
    <property type="entry name" value="Metallophos"/>
    <property type="match status" value="1"/>
</dbReference>
<dbReference type="EMBL" id="MNUE01000017">
    <property type="protein sequence ID" value="OJD35498.1"/>
    <property type="molecule type" value="Genomic_DNA"/>
</dbReference>
<dbReference type="Proteomes" id="UP000183809">
    <property type="component" value="Unassembled WGS sequence"/>
</dbReference>
<dbReference type="PANTHER" id="PTHR10340">
    <property type="entry name" value="SPHINGOMYELIN PHOSPHODIESTERASE"/>
    <property type="match status" value="1"/>
</dbReference>
<dbReference type="InterPro" id="IPR041805">
    <property type="entry name" value="ASMase/PPN1_MPP"/>
</dbReference>
<evidence type="ECO:0000313" key="6">
    <source>
        <dbReference type="Proteomes" id="UP000183809"/>
    </source>
</evidence>
<dbReference type="RefSeq" id="XP_020131758.1">
    <property type="nucleotide sequence ID" value="XM_020271625.1"/>
</dbReference>
<dbReference type="Gene3D" id="3.60.21.10">
    <property type="match status" value="1"/>
</dbReference>
<dbReference type="InterPro" id="IPR029052">
    <property type="entry name" value="Metallo-depent_PP-like"/>
</dbReference>
<protein>
    <submittedName>
        <fullName evidence="5">Ser thr protein phosphatase family protein</fullName>
    </submittedName>
</protein>
<keyword evidence="1" id="KW-0378">Hydrolase</keyword>